<accession>A0ABN3VW00</accession>
<protein>
    <submittedName>
        <fullName evidence="1">Uncharacterized protein</fullName>
    </submittedName>
</protein>
<dbReference type="Proteomes" id="UP001500831">
    <property type="component" value="Unassembled WGS sequence"/>
</dbReference>
<comment type="caution">
    <text evidence="1">The sequence shown here is derived from an EMBL/GenBank/DDBJ whole genome shotgun (WGS) entry which is preliminary data.</text>
</comment>
<reference evidence="1 2" key="1">
    <citation type="journal article" date="2019" name="Int. J. Syst. Evol. Microbiol.">
        <title>The Global Catalogue of Microorganisms (GCM) 10K type strain sequencing project: providing services to taxonomists for standard genome sequencing and annotation.</title>
        <authorList>
            <consortium name="The Broad Institute Genomics Platform"/>
            <consortium name="The Broad Institute Genome Sequencing Center for Infectious Disease"/>
            <person name="Wu L."/>
            <person name="Ma J."/>
        </authorList>
    </citation>
    <scope>NUCLEOTIDE SEQUENCE [LARGE SCALE GENOMIC DNA]</scope>
    <source>
        <strain evidence="1 2">JCM 6242</strain>
    </source>
</reference>
<dbReference type="RefSeq" id="WP_344970858.1">
    <property type="nucleotide sequence ID" value="NZ_BAAAVI010000015.1"/>
</dbReference>
<sequence>MLGASTYARVWREAHCFALTPQQVASPLAKRPYDLRHTALSTWLNTGWTPPR</sequence>
<dbReference type="EMBL" id="BAAAVI010000015">
    <property type="protein sequence ID" value="GAA2866421.1"/>
    <property type="molecule type" value="Genomic_DNA"/>
</dbReference>
<evidence type="ECO:0000313" key="2">
    <source>
        <dbReference type="Proteomes" id="UP001500831"/>
    </source>
</evidence>
<gene>
    <name evidence="1" type="ORF">GCM10010517_25910</name>
</gene>
<name>A0ABN3VW00_9ACTN</name>
<proteinExistence type="predicted"/>
<evidence type="ECO:0000313" key="1">
    <source>
        <dbReference type="EMBL" id="GAA2866421.1"/>
    </source>
</evidence>
<keyword evidence="2" id="KW-1185">Reference proteome</keyword>
<organism evidence="1 2">
    <name type="scientific">Streptosporangium fragile</name>
    <dbReference type="NCBI Taxonomy" id="46186"/>
    <lineage>
        <taxon>Bacteria</taxon>
        <taxon>Bacillati</taxon>
        <taxon>Actinomycetota</taxon>
        <taxon>Actinomycetes</taxon>
        <taxon>Streptosporangiales</taxon>
        <taxon>Streptosporangiaceae</taxon>
        <taxon>Streptosporangium</taxon>
    </lineage>
</organism>